<evidence type="ECO:0000313" key="2">
    <source>
        <dbReference type="EnsemblPlants" id="KEH16809"/>
    </source>
</evidence>
<dbReference type="HOGENOM" id="CLU_2447160_0_0_1"/>
<reference evidence="1 3" key="2">
    <citation type="journal article" date="2014" name="BMC Genomics">
        <title>An improved genome release (version Mt4.0) for the model legume Medicago truncatula.</title>
        <authorList>
            <person name="Tang H."/>
            <person name="Krishnakumar V."/>
            <person name="Bidwell S."/>
            <person name="Rosen B."/>
            <person name="Chan A."/>
            <person name="Zhou S."/>
            <person name="Gentzbittel L."/>
            <person name="Childs K.L."/>
            <person name="Yandell M."/>
            <person name="Gundlach H."/>
            <person name="Mayer K.F."/>
            <person name="Schwartz D.C."/>
            <person name="Town C.D."/>
        </authorList>
    </citation>
    <scope>GENOME REANNOTATION</scope>
    <source>
        <strain evidence="1">A17</strain>
        <strain evidence="2 3">cv. Jemalong A17</strain>
    </source>
</reference>
<accession>A0A072TGX4</accession>
<sequence length="90" mass="9900">GQNNIANVVEALLAHNGFNMGLHRPNFVSALSEYVLETDLPRNSKVPKFTKFAGETNESTVKHIAQYLMEVGDMANISVVQKWPTGVSVQ</sequence>
<dbReference type="EnsemblPlants" id="KEH16809">
    <property type="protein sequence ID" value="KEH16809"/>
    <property type="gene ID" value="MTR_0090s0110"/>
</dbReference>
<organism evidence="1 3">
    <name type="scientific">Medicago truncatula</name>
    <name type="common">Barrel medic</name>
    <name type="synonym">Medicago tribuloides</name>
    <dbReference type="NCBI Taxonomy" id="3880"/>
    <lineage>
        <taxon>Eukaryota</taxon>
        <taxon>Viridiplantae</taxon>
        <taxon>Streptophyta</taxon>
        <taxon>Embryophyta</taxon>
        <taxon>Tracheophyta</taxon>
        <taxon>Spermatophyta</taxon>
        <taxon>Magnoliopsida</taxon>
        <taxon>eudicotyledons</taxon>
        <taxon>Gunneridae</taxon>
        <taxon>Pentapetalae</taxon>
        <taxon>rosids</taxon>
        <taxon>fabids</taxon>
        <taxon>Fabales</taxon>
        <taxon>Fabaceae</taxon>
        <taxon>Papilionoideae</taxon>
        <taxon>50 kb inversion clade</taxon>
        <taxon>NPAAA clade</taxon>
        <taxon>Hologalegina</taxon>
        <taxon>IRL clade</taxon>
        <taxon>Trifolieae</taxon>
        <taxon>Medicago</taxon>
    </lineage>
</organism>
<dbReference type="AlphaFoldDB" id="A0A072TGX4"/>
<dbReference type="EMBL" id="KL402815">
    <property type="protein sequence ID" value="KEH16809.1"/>
    <property type="molecule type" value="Genomic_DNA"/>
</dbReference>
<name>A0A072TGX4_MEDTR</name>
<protein>
    <submittedName>
        <fullName evidence="1 2">Uncharacterized protein</fullName>
    </submittedName>
</protein>
<proteinExistence type="predicted"/>
<reference evidence="1 3" key="1">
    <citation type="journal article" date="2011" name="Nature">
        <title>The Medicago genome provides insight into the evolution of rhizobial symbioses.</title>
        <authorList>
            <person name="Young N.D."/>
            <person name="Debelle F."/>
            <person name="Oldroyd G.E."/>
            <person name="Geurts R."/>
            <person name="Cannon S.B."/>
            <person name="Udvardi M.K."/>
            <person name="Benedito V.A."/>
            <person name="Mayer K.F."/>
            <person name="Gouzy J."/>
            <person name="Schoof H."/>
            <person name="Van de Peer Y."/>
            <person name="Proost S."/>
            <person name="Cook D.R."/>
            <person name="Meyers B.C."/>
            <person name="Spannagl M."/>
            <person name="Cheung F."/>
            <person name="De Mita S."/>
            <person name="Krishnakumar V."/>
            <person name="Gundlach H."/>
            <person name="Zhou S."/>
            <person name="Mudge J."/>
            <person name="Bharti A.K."/>
            <person name="Murray J.D."/>
            <person name="Naoumkina M.A."/>
            <person name="Rosen B."/>
            <person name="Silverstein K.A."/>
            <person name="Tang H."/>
            <person name="Rombauts S."/>
            <person name="Zhao P.X."/>
            <person name="Zhou P."/>
            <person name="Barbe V."/>
            <person name="Bardou P."/>
            <person name="Bechner M."/>
            <person name="Bellec A."/>
            <person name="Berger A."/>
            <person name="Berges H."/>
            <person name="Bidwell S."/>
            <person name="Bisseling T."/>
            <person name="Choisne N."/>
            <person name="Couloux A."/>
            <person name="Denny R."/>
            <person name="Deshpande S."/>
            <person name="Dai X."/>
            <person name="Doyle J.J."/>
            <person name="Dudez A.M."/>
            <person name="Farmer A.D."/>
            <person name="Fouteau S."/>
            <person name="Franken C."/>
            <person name="Gibelin C."/>
            <person name="Gish J."/>
            <person name="Goldstein S."/>
            <person name="Gonzalez A.J."/>
            <person name="Green P.J."/>
            <person name="Hallab A."/>
            <person name="Hartog M."/>
            <person name="Hua A."/>
            <person name="Humphray S.J."/>
            <person name="Jeong D.H."/>
            <person name="Jing Y."/>
            <person name="Jocker A."/>
            <person name="Kenton S.M."/>
            <person name="Kim D.J."/>
            <person name="Klee K."/>
            <person name="Lai H."/>
            <person name="Lang C."/>
            <person name="Lin S."/>
            <person name="Macmil S.L."/>
            <person name="Magdelenat G."/>
            <person name="Matthews L."/>
            <person name="McCorrison J."/>
            <person name="Monaghan E.L."/>
            <person name="Mun J.H."/>
            <person name="Najar F.Z."/>
            <person name="Nicholson C."/>
            <person name="Noirot C."/>
            <person name="O'Bleness M."/>
            <person name="Paule C.R."/>
            <person name="Poulain J."/>
            <person name="Prion F."/>
            <person name="Qin B."/>
            <person name="Qu C."/>
            <person name="Retzel E.F."/>
            <person name="Riddle C."/>
            <person name="Sallet E."/>
            <person name="Samain S."/>
            <person name="Samson N."/>
            <person name="Sanders I."/>
            <person name="Saurat O."/>
            <person name="Scarpelli C."/>
            <person name="Schiex T."/>
            <person name="Segurens B."/>
            <person name="Severin A.J."/>
            <person name="Sherrier D.J."/>
            <person name="Shi R."/>
            <person name="Sims S."/>
            <person name="Singer S.R."/>
            <person name="Sinharoy S."/>
            <person name="Sterck L."/>
            <person name="Viollet A."/>
            <person name="Wang B.B."/>
            <person name="Wang K."/>
            <person name="Wang M."/>
            <person name="Wang X."/>
            <person name="Warfsmann J."/>
            <person name="Weissenbach J."/>
            <person name="White D.D."/>
            <person name="White J.D."/>
            <person name="Wiley G.B."/>
            <person name="Wincker P."/>
            <person name="Xing Y."/>
            <person name="Yang L."/>
            <person name="Yao Z."/>
            <person name="Ying F."/>
            <person name="Zhai J."/>
            <person name="Zhou L."/>
            <person name="Zuber A."/>
            <person name="Denarie J."/>
            <person name="Dixon R.A."/>
            <person name="May G.D."/>
            <person name="Schwartz D.C."/>
            <person name="Rogers J."/>
            <person name="Quetier F."/>
            <person name="Town C.D."/>
            <person name="Roe B.A."/>
        </authorList>
    </citation>
    <scope>NUCLEOTIDE SEQUENCE [LARGE SCALE GENOMIC DNA]</scope>
    <source>
        <strain evidence="1">A17</strain>
        <strain evidence="2 3">cv. Jemalong A17</strain>
    </source>
</reference>
<gene>
    <name evidence="1" type="ORF">MTR_0090s0110</name>
</gene>
<keyword evidence="3" id="KW-1185">Reference proteome</keyword>
<evidence type="ECO:0000313" key="1">
    <source>
        <dbReference type="EMBL" id="KEH16809.1"/>
    </source>
</evidence>
<evidence type="ECO:0000313" key="3">
    <source>
        <dbReference type="Proteomes" id="UP000002051"/>
    </source>
</evidence>
<reference evidence="2" key="3">
    <citation type="submission" date="2015-06" db="UniProtKB">
        <authorList>
            <consortium name="EnsemblPlants"/>
        </authorList>
    </citation>
    <scope>IDENTIFICATION</scope>
    <source>
        <strain evidence="2">cv. Jemalong A17</strain>
    </source>
</reference>
<dbReference type="Proteomes" id="UP000002051">
    <property type="component" value="Unassembled WGS sequence"/>
</dbReference>
<feature type="non-terminal residue" evidence="1">
    <location>
        <position position="1"/>
    </location>
</feature>